<comment type="subcellular location">
    <subcellularLocation>
        <location evidence="1 9">Secreted</location>
    </subcellularLocation>
</comment>
<dbReference type="EC" id="3.1.1.-" evidence="9"/>
<dbReference type="InterPro" id="IPR050955">
    <property type="entry name" value="Plant_Biomass_Hydrol_Est"/>
</dbReference>
<keyword evidence="6" id="KW-0325">Glycoprotein</keyword>
<dbReference type="GO" id="GO:0052689">
    <property type="term" value="F:carboxylic ester hydrolase activity"/>
    <property type="evidence" value="ECO:0007669"/>
    <property type="project" value="UniProtKB-KW"/>
</dbReference>
<sequence length="298" mass="31606">MHFSTFAACGLAAISSLSSTVLAASLTRVTDFGTNPGNAQMYIYVPDKLPANPAIIVSMHYCGGTATTYFNMNKLPALADTHGYIMIVPSATHDNNCWDAATNATLTHNGGSDSLSIVNMVKYTISKYNADPTRVFATGSSSGAIMTNVLCGAYPDVFAAGSGFSGMAYGCLAGSPGSSPQSADPACANGQHIYTPEKWASMVRAGYPGYNGTYPRMQLWHGTADNIIKYQSLIEQVKEWSAVLGVEFTKNVTNTPKPGYTRMIFGDGSKMEAYSAQGVGHFVPTDEPSVLSWFGITS</sequence>
<evidence type="ECO:0000256" key="6">
    <source>
        <dbReference type="ARBA" id="ARBA00023180"/>
    </source>
</evidence>
<dbReference type="STRING" id="2656787.A0A370TPK3"/>
<evidence type="ECO:0000256" key="4">
    <source>
        <dbReference type="ARBA" id="ARBA00022729"/>
    </source>
</evidence>
<dbReference type="Pfam" id="PF10503">
    <property type="entry name" value="Esterase_PHB"/>
    <property type="match status" value="1"/>
</dbReference>
<dbReference type="GO" id="GO:0005576">
    <property type="term" value="C:extracellular region"/>
    <property type="evidence" value="ECO:0007669"/>
    <property type="project" value="UniProtKB-SubCell"/>
</dbReference>
<organism evidence="10 11">
    <name type="scientific">Venustampulla echinocandica</name>
    <dbReference type="NCBI Taxonomy" id="2656787"/>
    <lineage>
        <taxon>Eukaryota</taxon>
        <taxon>Fungi</taxon>
        <taxon>Dikarya</taxon>
        <taxon>Ascomycota</taxon>
        <taxon>Pezizomycotina</taxon>
        <taxon>Leotiomycetes</taxon>
        <taxon>Helotiales</taxon>
        <taxon>Pleuroascaceae</taxon>
        <taxon>Venustampulla</taxon>
    </lineage>
</organism>
<dbReference type="AlphaFoldDB" id="A0A370TPK3"/>
<dbReference type="GO" id="GO:0045493">
    <property type="term" value="P:xylan catabolic process"/>
    <property type="evidence" value="ECO:0007669"/>
    <property type="project" value="UniProtKB-UniRule"/>
</dbReference>
<evidence type="ECO:0000256" key="9">
    <source>
        <dbReference type="RuleBase" id="RU367147"/>
    </source>
</evidence>
<dbReference type="InterPro" id="IPR010126">
    <property type="entry name" value="Esterase_phb"/>
</dbReference>
<dbReference type="EMBL" id="NPIC01000003">
    <property type="protein sequence ID" value="RDL37453.1"/>
    <property type="molecule type" value="Genomic_DNA"/>
</dbReference>
<evidence type="ECO:0000256" key="5">
    <source>
        <dbReference type="ARBA" id="ARBA00022801"/>
    </source>
</evidence>
<dbReference type="Gene3D" id="3.40.50.1820">
    <property type="entry name" value="alpha/beta hydrolase"/>
    <property type="match status" value="1"/>
</dbReference>
<evidence type="ECO:0000256" key="1">
    <source>
        <dbReference type="ARBA" id="ARBA00004613"/>
    </source>
</evidence>
<keyword evidence="4 9" id="KW-0732">Signal</keyword>
<evidence type="ECO:0000256" key="3">
    <source>
        <dbReference type="ARBA" id="ARBA00022525"/>
    </source>
</evidence>
<dbReference type="PANTHER" id="PTHR43037">
    <property type="entry name" value="UNNAMED PRODUCT-RELATED"/>
    <property type="match status" value="1"/>
</dbReference>
<name>A0A370TPK3_9HELO</name>
<keyword evidence="3 9" id="KW-0964">Secreted</keyword>
<dbReference type="RefSeq" id="XP_031870109.1">
    <property type="nucleotide sequence ID" value="XM_032013509.1"/>
</dbReference>
<gene>
    <name evidence="10" type="ORF">BP5553_04886</name>
</gene>
<accession>A0A370TPK3</accession>
<evidence type="ECO:0000256" key="7">
    <source>
        <dbReference type="ARBA" id="ARBA00023277"/>
    </source>
</evidence>
<protein>
    <recommendedName>
        <fullName evidence="9">Carboxylic ester hydrolase</fullName>
        <ecNumber evidence="9">3.1.1.-</ecNumber>
    </recommendedName>
</protein>
<evidence type="ECO:0000313" key="11">
    <source>
        <dbReference type="Proteomes" id="UP000254866"/>
    </source>
</evidence>
<reference evidence="10 11" key="1">
    <citation type="journal article" date="2018" name="IMA Fungus">
        <title>IMA Genome-F 9: Draft genome sequence of Annulohypoxylon stygium, Aspergillus mulundensis, Berkeleyomyces basicola (syn. Thielaviopsis basicola), Ceratocystis smalleyi, two Cercospora beticola strains, Coleophoma cylindrospora, Fusarium fracticaudum, Phialophora cf. hyalina, and Morchella septimelata.</title>
        <authorList>
            <person name="Wingfield B.D."/>
            <person name="Bills G.F."/>
            <person name="Dong Y."/>
            <person name="Huang W."/>
            <person name="Nel W.J."/>
            <person name="Swalarsk-Parry B.S."/>
            <person name="Vaghefi N."/>
            <person name="Wilken P.M."/>
            <person name="An Z."/>
            <person name="de Beer Z.W."/>
            <person name="De Vos L."/>
            <person name="Chen L."/>
            <person name="Duong T.A."/>
            <person name="Gao Y."/>
            <person name="Hammerbacher A."/>
            <person name="Kikkert J.R."/>
            <person name="Li Y."/>
            <person name="Li H."/>
            <person name="Li K."/>
            <person name="Li Q."/>
            <person name="Liu X."/>
            <person name="Ma X."/>
            <person name="Naidoo K."/>
            <person name="Pethybridge S.J."/>
            <person name="Sun J."/>
            <person name="Steenkamp E.T."/>
            <person name="van der Nest M.A."/>
            <person name="van Wyk S."/>
            <person name="Wingfield M.J."/>
            <person name="Xiong C."/>
            <person name="Yue Q."/>
            <person name="Zhang X."/>
        </authorList>
    </citation>
    <scope>NUCLEOTIDE SEQUENCE [LARGE SCALE GENOMIC DNA]</scope>
    <source>
        <strain evidence="10 11">BP 5553</strain>
    </source>
</reference>
<dbReference type="PANTHER" id="PTHR43037:SF3">
    <property type="entry name" value="FERULOYL ESTERASE B"/>
    <property type="match status" value="1"/>
</dbReference>
<dbReference type="SUPFAM" id="SSF53474">
    <property type="entry name" value="alpha/beta-Hydrolases"/>
    <property type="match status" value="2"/>
</dbReference>
<dbReference type="GeneID" id="43597735"/>
<dbReference type="OrthoDB" id="2425929at2759"/>
<comment type="caution">
    <text evidence="10">The sequence shown here is derived from an EMBL/GenBank/DDBJ whole genome shotgun (WGS) entry which is preliminary data.</text>
</comment>
<dbReference type="NCBIfam" id="TIGR01840">
    <property type="entry name" value="esterase_phb"/>
    <property type="match status" value="1"/>
</dbReference>
<dbReference type="Proteomes" id="UP000254866">
    <property type="component" value="Unassembled WGS sequence"/>
</dbReference>
<keyword evidence="8 9" id="KW-0624">Polysaccharide degradation</keyword>
<feature type="chain" id="PRO_5029036244" description="Carboxylic ester hydrolase" evidence="9">
    <location>
        <begin position="24"/>
        <end position="298"/>
    </location>
</feature>
<evidence type="ECO:0000256" key="8">
    <source>
        <dbReference type="ARBA" id="ARBA00023326"/>
    </source>
</evidence>
<evidence type="ECO:0000313" key="10">
    <source>
        <dbReference type="EMBL" id="RDL37453.1"/>
    </source>
</evidence>
<keyword evidence="5 9" id="KW-0378">Hydrolase</keyword>
<proteinExistence type="inferred from homology"/>
<comment type="similarity">
    <text evidence="9">Belongs to the carbohydrate esterase 1 (CE1) family.</text>
</comment>
<evidence type="ECO:0000256" key="2">
    <source>
        <dbReference type="ARBA" id="ARBA00022487"/>
    </source>
</evidence>
<comment type="function">
    <text evidence="9">Esterase involved in the hydrolysis of xylan, a major structural heterogeneous polysaccharide found in plant biomass representing the second most abundant polysaccharide in the biosphere, after cellulose.</text>
</comment>
<keyword evidence="2 9" id="KW-0719">Serine esterase</keyword>
<dbReference type="InterPro" id="IPR029058">
    <property type="entry name" value="AB_hydrolase_fold"/>
</dbReference>
<keyword evidence="11" id="KW-1185">Reference proteome</keyword>
<feature type="signal peptide" evidence="9">
    <location>
        <begin position="1"/>
        <end position="23"/>
    </location>
</feature>
<keyword evidence="7 9" id="KW-0119">Carbohydrate metabolism</keyword>